<keyword evidence="2" id="KW-1185">Reference proteome</keyword>
<dbReference type="STRING" id="1003.SAMN04488541_101568"/>
<evidence type="ECO:0000313" key="1">
    <source>
        <dbReference type="EMBL" id="SFF08844.1"/>
    </source>
</evidence>
<dbReference type="PANTHER" id="PTHR40590">
    <property type="entry name" value="CYTOPLASMIC PROTEIN-RELATED"/>
    <property type="match status" value="1"/>
</dbReference>
<proteinExistence type="predicted"/>
<dbReference type="EMBL" id="FONY01000015">
    <property type="protein sequence ID" value="SFF08844.1"/>
    <property type="molecule type" value="Genomic_DNA"/>
</dbReference>
<dbReference type="RefSeq" id="WP_091544628.1">
    <property type="nucleotide sequence ID" value="NZ_FONY01000015.1"/>
</dbReference>
<gene>
    <name evidence="1" type="ORF">SAMN04488541_101568</name>
</gene>
<dbReference type="InterPro" id="IPR047111">
    <property type="entry name" value="YbaP-like"/>
</dbReference>
<dbReference type="InterPro" id="IPR002816">
    <property type="entry name" value="TraB/PrgY/GumN_fam"/>
</dbReference>
<dbReference type="CDD" id="cd14789">
    <property type="entry name" value="Tiki"/>
    <property type="match status" value="1"/>
</dbReference>
<dbReference type="OrthoDB" id="9798714at2"/>
<dbReference type="PANTHER" id="PTHR40590:SF1">
    <property type="entry name" value="CYTOPLASMIC PROTEIN"/>
    <property type="match status" value="1"/>
</dbReference>
<name>A0A1I2FTU2_9BACT</name>
<sequence length="437" mass="49986">MKSLVKKIIVFLGLFMLGFFIGQHIAKAQNASSSLLWEISGKDLKQPSYLFGTFHVLCPQDLMLTEAIKSKVKASQQLVLELDMDDPNLMTEMQKSMVMSNGKTLKEYLNEKDYAVVEQFFKDSLGLPLDQLATFKPFMLSSMLYSKYLGCQTASWEMTLVQLAKAQNAEVLGLETIADQMKAIDFLPYPMQAKSLLESITEYEKYRKELREMLYLYKNQDIEKLYAISIDYFNKEMQGMEKVMLEDRNRNWIPKIEKMCKEKPTFFAVGAGHLGGETGVISLLRKQGYTVKPIENKQEIKNNTTVSESNANQHNEIAKLLIRKWKPDESVIPQMVEDVIEGVRKRDAGQAKQLEGQKMLLAQMLSNVTTEYKTDNTFFVDIPNNPQSGTWKLSEDSKQIIRKDTNGKESVNEILEITDKKLVVLNSDKKKIVFIAL</sequence>
<reference evidence="1 2" key="1">
    <citation type="submission" date="2016-10" db="EMBL/GenBank/DDBJ databases">
        <authorList>
            <person name="de Groot N.N."/>
        </authorList>
    </citation>
    <scope>NUCLEOTIDE SEQUENCE [LARGE SCALE GENOMIC DNA]</scope>
    <source>
        <strain>GEY</strain>
        <strain evidence="2">DSM 9560</strain>
    </source>
</reference>
<protein>
    <submittedName>
        <fullName evidence="1">Uncharacterized conserved protein YbaP, TraB family</fullName>
    </submittedName>
</protein>
<accession>A0A1I2FTU2</accession>
<dbReference type="Proteomes" id="UP000199513">
    <property type="component" value="Unassembled WGS sequence"/>
</dbReference>
<dbReference type="Pfam" id="PF01963">
    <property type="entry name" value="TraB_PrgY_gumN"/>
    <property type="match status" value="1"/>
</dbReference>
<dbReference type="AlphaFoldDB" id="A0A1I2FTU2"/>
<evidence type="ECO:0000313" key="2">
    <source>
        <dbReference type="Proteomes" id="UP000199513"/>
    </source>
</evidence>
<organism evidence="1 2">
    <name type="scientific">Thermoflexibacter ruber</name>
    <dbReference type="NCBI Taxonomy" id="1003"/>
    <lineage>
        <taxon>Bacteria</taxon>
        <taxon>Pseudomonadati</taxon>
        <taxon>Bacteroidota</taxon>
        <taxon>Cytophagia</taxon>
        <taxon>Cytophagales</taxon>
        <taxon>Thermoflexibacteraceae</taxon>
        <taxon>Thermoflexibacter</taxon>
    </lineage>
</organism>